<dbReference type="EnsemblMetazoa" id="CapteT208934">
    <property type="protein sequence ID" value="CapteP208934"/>
    <property type="gene ID" value="CapteG208934"/>
</dbReference>
<dbReference type="PANTHER" id="PTHR24249:SF372">
    <property type="entry name" value="G-PROTEIN COUPLED RECEPTORS FAMILY 1 PROFILE DOMAIN-CONTAINING PROTEIN"/>
    <property type="match status" value="1"/>
</dbReference>
<evidence type="ECO:0000313" key="12">
    <source>
        <dbReference type="EnsemblMetazoa" id="CapteP208934"/>
    </source>
</evidence>
<dbReference type="Gene3D" id="1.20.1070.10">
    <property type="entry name" value="Rhodopsin 7-helix transmembrane proteins"/>
    <property type="match status" value="1"/>
</dbReference>
<evidence type="ECO:0000256" key="4">
    <source>
        <dbReference type="ARBA" id="ARBA00022989"/>
    </source>
</evidence>
<proteinExistence type="predicted"/>
<gene>
    <name evidence="11" type="ORF">CAPTEDRAFT_208934</name>
</gene>
<name>R7TQW4_CAPTE</name>
<dbReference type="AlphaFoldDB" id="R7TQW4"/>
<accession>R7TQW4</accession>
<keyword evidence="3 9" id="KW-0812">Transmembrane</keyword>
<feature type="transmembrane region" description="Helical" evidence="9">
    <location>
        <begin position="25"/>
        <end position="49"/>
    </location>
</feature>
<evidence type="ECO:0000259" key="10">
    <source>
        <dbReference type="PROSITE" id="PS50262"/>
    </source>
</evidence>
<dbReference type="InterPro" id="IPR050569">
    <property type="entry name" value="TAAR"/>
</dbReference>
<sequence>MESSTSSSLATEMQPSSETPFYQEVIMAVVCIECLLVLAANPVIILAIIQSKLAWKSPANFLIGALSVTDFLSGLFFFLFQSLGWAITTIGMTKTIIELNWLTCLMNALVIPCSLITSFLIGVDRFIAVACPVKYKLHMKMKTTAFMVLVPRNNPLAFQVYNFAYSFCFIIIIIPAFANNTIYAWQHQDYHKAYLKLIGNKTKYPEICANLNSQFLNNQV</sequence>
<reference evidence="13" key="1">
    <citation type="submission" date="2012-12" db="EMBL/GenBank/DDBJ databases">
        <authorList>
            <person name="Hellsten U."/>
            <person name="Grimwood J."/>
            <person name="Chapman J.A."/>
            <person name="Shapiro H."/>
            <person name="Aerts A."/>
            <person name="Otillar R.P."/>
            <person name="Terry A.Y."/>
            <person name="Boore J.L."/>
            <person name="Simakov O."/>
            <person name="Marletaz F."/>
            <person name="Cho S.-J."/>
            <person name="Edsinger-Gonzales E."/>
            <person name="Havlak P."/>
            <person name="Kuo D.-H."/>
            <person name="Larsson T."/>
            <person name="Lv J."/>
            <person name="Arendt D."/>
            <person name="Savage R."/>
            <person name="Osoegawa K."/>
            <person name="de Jong P."/>
            <person name="Lindberg D.R."/>
            <person name="Seaver E.C."/>
            <person name="Weisblat D.A."/>
            <person name="Putnam N.H."/>
            <person name="Grigoriev I.V."/>
            <person name="Rokhsar D.S."/>
        </authorList>
    </citation>
    <scope>NUCLEOTIDE SEQUENCE</scope>
    <source>
        <strain evidence="13">I ESC-2004</strain>
    </source>
</reference>
<dbReference type="PRINTS" id="PR00237">
    <property type="entry name" value="GPCRRHODOPSN"/>
</dbReference>
<evidence type="ECO:0000313" key="11">
    <source>
        <dbReference type="EMBL" id="ELT93876.1"/>
    </source>
</evidence>
<feature type="domain" description="G-protein coupled receptors family 1 profile" evidence="10">
    <location>
        <begin position="40"/>
        <end position="150"/>
    </location>
</feature>
<keyword evidence="13" id="KW-1185">Reference proteome</keyword>
<keyword evidence="2" id="KW-1003">Cell membrane</keyword>
<keyword evidence="6 9" id="KW-0472">Membrane</keyword>
<reference evidence="11 13" key="2">
    <citation type="journal article" date="2013" name="Nature">
        <title>Insights into bilaterian evolution from three spiralian genomes.</title>
        <authorList>
            <person name="Simakov O."/>
            <person name="Marletaz F."/>
            <person name="Cho S.J."/>
            <person name="Edsinger-Gonzales E."/>
            <person name="Havlak P."/>
            <person name="Hellsten U."/>
            <person name="Kuo D.H."/>
            <person name="Larsson T."/>
            <person name="Lv J."/>
            <person name="Arendt D."/>
            <person name="Savage R."/>
            <person name="Osoegawa K."/>
            <person name="de Jong P."/>
            <person name="Grimwood J."/>
            <person name="Chapman J.A."/>
            <person name="Shapiro H."/>
            <person name="Aerts A."/>
            <person name="Otillar R.P."/>
            <person name="Terry A.Y."/>
            <person name="Boore J.L."/>
            <person name="Grigoriev I.V."/>
            <person name="Lindberg D.R."/>
            <person name="Seaver E.C."/>
            <person name="Weisblat D.A."/>
            <person name="Putnam N.H."/>
            <person name="Rokhsar D.S."/>
        </authorList>
    </citation>
    <scope>NUCLEOTIDE SEQUENCE</scope>
    <source>
        <strain evidence="11 13">I ESC-2004</strain>
    </source>
</reference>
<evidence type="ECO:0000256" key="1">
    <source>
        <dbReference type="ARBA" id="ARBA00004651"/>
    </source>
</evidence>
<protein>
    <recommendedName>
        <fullName evidence="10">G-protein coupled receptors family 1 profile domain-containing protein</fullName>
    </recommendedName>
</protein>
<dbReference type="OrthoDB" id="5962113at2759"/>
<evidence type="ECO:0000256" key="2">
    <source>
        <dbReference type="ARBA" id="ARBA00022475"/>
    </source>
</evidence>
<reference evidence="12" key="3">
    <citation type="submission" date="2015-06" db="UniProtKB">
        <authorList>
            <consortium name="EnsemblMetazoa"/>
        </authorList>
    </citation>
    <scope>IDENTIFICATION</scope>
</reference>
<feature type="transmembrane region" description="Helical" evidence="9">
    <location>
        <begin position="61"/>
        <end position="88"/>
    </location>
</feature>
<evidence type="ECO:0000256" key="5">
    <source>
        <dbReference type="ARBA" id="ARBA00023040"/>
    </source>
</evidence>
<keyword evidence="7" id="KW-0675">Receptor</keyword>
<evidence type="ECO:0000256" key="8">
    <source>
        <dbReference type="ARBA" id="ARBA00023224"/>
    </source>
</evidence>
<keyword evidence="8" id="KW-0807">Transducer</keyword>
<evidence type="ECO:0000256" key="9">
    <source>
        <dbReference type="SAM" id="Phobius"/>
    </source>
</evidence>
<dbReference type="PANTHER" id="PTHR24249">
    <property type="entry name" value="HISTAMINE RECEPTOR-RELATED G-PROTEIN COUPLED RECEPTOR"/>
    <property type="match status" value="1"/>
</dbReference>
<evidence type="ECO:0000256" key="3">
    <source>
        <dbReference type="ARBA" id="ARBA00022692"/>
    </source>
</evidence>
<dbReference type="SUPFAM" id="SSF81321">
    <property type="entry name" value="Family A G protein-coupled receptor-like"/>
    <property type="match status" value="1"/>
</dbReference>
<feature type="transmembrane region" description="Helical" evidence="9">
    <location>
        <begin position="108"/>
        <end position="135"/>
    </location>
</feature>
<keyword evidence="4 9" id="KW-1133">Transmembrane helix</keyword>
<dbReference type="InterPro" id="IPR000276">
    <property type="entry name" value="GPCR_Rhodpsn"/>
</dbReference>
<evidence type="ECO:0000256" key="6">
    <source>
        <dbReference type="ARBA" id="ARBA00023136"/>
    </source>
</evidence>
<keyword evidence="5" id="KW-0297">G-protein coupled receptor</keyword>
<dbReference type="CDD" id="cd00637">
    <property type="entry name" value="7tm_classA_rhodopsin-like"/>
    <property type="match status" value="1"/>
</dbReference>
<dbReference type="GO" id="GO:0005886">
    <property type="term" value="C:plasma membrane"/>
    <property type="evidence" value="ECO:0007669"/>
    <property type="project" value="UniProtKB-SubCell"/>
</dbReference>
<organism evidence="11">
    <name type="scientific">Capitella teleta</name>
    <name type="common">Polychaete worm</name>
    <dbReference type="NCBI Taxonomy" id="283909"/>
    <lineage>
        <taxon>Eukaryota</taxon>
        <taxon>Metazoa</taxon>
        <taxon>Spiralia</taxon>
        <taxon>Lophotrochozoa</taxon>
        <taxon>Annelida</taxon>
        <taxon>Polychaeta</taxon>
        <taxon>Sedentaria</taxon>
        <taxon>Scolecida</taxon>
        <taxon>Capitellidae</taxon>
        <taxon>Capitella</taxon>
    </lineage>
</organism>
<dbReference type="EMBL" id="KB309586">
    <property type="protein sequence ID" value="ELT93876.1"/>
    <property type="molecule type" value="Genomic_DNA"/>
</dbReference>
<dbReference type="Pfam" id="PF00001">
    <property type="entry name" value="7tm_1"/>
    <property type="match status" value="1"/>
</dbReference>
<comment type="subcellular location">
    <subcellularLocation>
        <location evidence="1">Cell membrane</location>
        <topology evidence="1">Multi-pass membrane protein</topology>
    </subcellularLocation>
</comment>
<evidence type="ECO:0000256" key="7">
    <source>
        <dbReference type="ARBA" id="ARBA00023170"/>
    </source>
</evidence>
<dbReference type="HOGENOM" id="CLU_1257136_0_0_1"/>
<dbReference type="InterPro" id="IPR017452">
    <property type="entry name" value="GPCR_Rhodpsn_7TM"/>
</dbReference>
<evidence type="ECO:0000313" key="13">
    <source>
        <dbReference type="Proteomes" id="UP000014760"/>
    </source>
</evidence>
<feature type="transmembrane region" description="Helical" evidence="9">
    <location>
        <begin position="156"/>
        <end position="178"/>
    </location>
</feature>
<dbReference type="PROSITE" id="PS50262">
    <property type="entry name" value="G_PROTEIN_RECEP_F1_2"/>
    <property type="match status" value="1"/>
</dbReference>
<dbReference type="GO" id="GO:0004930">
    <property type="term" value="F:G protein-coupled receptor activity"/>
    <property type="evidence" value="ECO:0007669"/>
    <property type="project" value="UniProtKB-KW"/>
</dbReference>
<dbReference type="Proteomes" id="UP000014760">
    <property type="component" value="Unassembled WGS sequence"/>
</dbReference>
<dbReference type="EMBL" id="AMQN01029501">
    <property type="status" value="NOT_ANNOTATED_CDS"/>
    <property type="molecule type" value="Genomic_DNA"/>
</dbReference>